<comment type="similarity">
    <text evidence="2 6">Belongs to the plant self-incompatibility (S1) protein family.</text>
</comment>
<evidence type="ECO:0000256" key="1">
    <source>
        <dbReference type="ARBA" id="ARBA00004613"/>
    </source>
</evidence>
<dbReference type="Pfam" id="PF05938">
    <property type="entry name" value="Self-incomp_S1"/>
    <property type="match status" value="1"/>
</dbReference>
<dbReference type="AlphaFoldDB" id="A0A0R0KQC8"/>
<evidence type="ECO:0000256" key="5">
    <source>
        <dbReference type="ARBA" id="ARBA00022729"/>
    </source>
</evidence>
<dbReference type="SMR" id="A0A0R0KQC8"/>
<keyword evidence="9" id="KW-1185">Reference proteome</keyword>
<evidence type="ECO:0000256" key="4">
    <source>
        <dbReference type="ARBA" id="ARBA00022525"/>
    </source>
</evidence>
<feature type="signal peptide" evidence="6">
    <location>
        <begin position="1"/>
        <end position="21"/>
    </location>
</feature>
<dbReference type="GO" id="GO:0005576">
    <property type="term" value="C:extracellular region"/>
    <property type="evidence" value="ECO:0007669"/>
    <property type="project" value="UniProtKB-SubCell"/>
</dbReference>
<reference evidence="7 8" key="1">
    <citation type="journal article" date="2010" name="Nature">
        <title>Genome sequence of the palaeopolyploid soybean.</title>
        <authorList>
            <person name="Schmutz J."/>
            <person name="Cannon S.B."/>
            <person name="Schlueter J."/>
            <person name="Ma J."/>
            <person name="Mitros T."/>
            <person name="Nelson W."/>
            <person name="Hyten D.L."/>
            <person name="Song Q."/>
            <person name="Thelen J.J."/>
            <person name="Cheng J."/>
            <person name="Xu D."/>
            <person name="Hellsten U."/>
            <person name="May G.D."/>
            <person name="Yu Y."/>
            <person name="Sakurai T."/>
            <person name="Umezawa T."/>
            <person name="Bhattacharyya M.K."/>
            <person name="Sandhu D."/>
            <person name="Valliyodan B."/>
            <person name="Lindquist E."/>
            <person name="Peto M."/>
            <person name="Grant D."/>
            <person name="Shu S."/>
            <person name="Goodstein D."/>
            <person name="Barry K."/>
            <person name="Futrell-Griggs M."/>
            <person name="Abernathy B."/>
            <person name="Du J."/>
            <person name="Tian Z."/>
            <person name="Zhu L."/>
            <person name="Gill N."/>
            <person name="Joshi T."/>
            <person name="Libault M."/>
            <person name="Sethuraman A."/>
            <person name="Zhang X.-C."/>
            <person name="Shinozaki K."/>
            <person name="Nguyen H.T."/>
            <person name="Wing R.A."/>
            <person name="Cregan P."/>
            <person name="Specht J."/>
            <person name="Grimwood J."/>
            <person name="Rokhsar D."/>
            <person name="Stacey G."/>
            <person name="Shoemaker R.C."/>
            <person name="Jackson S.A."/>
        </authorList>
    </citation>
    <scope>NUCLEOTIDE SEQUENCE [LARGE SCALE GENOMIC DNA]</scope>
    <source>
        <strain evidence="8">cv. Williams 82</strain>
        <tissue evidence="7">Callus</tissue>
    </source>
</reference>
<name>A0A0R0KQC8_SOYBN</name>
<keyword evidence="3 6" id="KW-0713">Self-incompatibility</keyword>
<keyword evidence="5 6" id="KW-0732">Signal</keyword>
<accession>A0A0R0KQC8</accession>
<evidence type="ECO:0000256" key="2">
    <source>
        <dbReference type="ARBA" id="ARBA00005581"/>
    </source>
</evidence>
<dbReference type="Gramene" id="KRH65295">
    <property type="protein sequence ID" value="KRH65295"/>
    <property type="gene ID" value="GLYMA_03G025900"/>
</dbReference>
<comment type="subcellular location">
    <subcellularLocation>
        <location evidence="1 6">Secreted</location>
    </subcellularLocation>
</comment>
<keyword evidence="4 6" id="KW-0964">Secreted</keyword>
<dbReference type="EMBL" id="CM000836">
    <property type="protein sequence ID" value="KRH65295.1"/>
    <property type="molecule type" value="Genomic_DNA"/>
</dbReference>
<evidence type="ECO:0000256" key="3">
    <source>
        <dbReference type="ARBA" id="ARBA00022471"/>
    </source>
</evidence>
<dbReference type="PaxDb" id="3847-GLYMA03G02970.2"/>
<protein>
    <recommendedName>
        <fullName evidence="6">S-protein homolog</fullName>
    </recommendedName>
</protein>
<sequence length="161" mass="18693">MLKALVITIIVLFLMIIRVPAVQISQQENGGRKILANHQDDLGLHDGLLDGKKTVRVLNGMNNGIVVYLHCQSKDDDFHQHVLAVGKYQQWSFRDNIGGTTLYWCTMDANNVHESFEVYSVEVEEMICDTQCYRILKNDGAYFFNQFQSKWEKRFSWYIPN</sequence>
<dbReference type="Proteomes" id="UP000008827">
    <property type="component" value="Chromosome 3"/>
</dbReference>
<evidence type="ECO:0000313" key="9">
    <source>
        <dbReference type="Proteomes" id="UP000008827"/>
    </source>
</evidence>
<dbReference type="InterPro" id="IPR010264">
    <property type="entry name" value="Self-incomp_S1"/>
</dbReference>
<dbReference type="PANTHER" id="PTHR31232">
    <property type="match status" value="1"/>
</dbReference>
<feature type="chain" id="PRO_5014522252" description="S-protein homolog" evidence="6">
    <location>
        <begin position="22"/>
        <end position="161"/>
    </location>
</feature>
<dbReference type="RefSeq" id="XP_006577398.3">
    <property type="nucleotide sequence ID" value="XM_006577335.3"/>
</dbReference>
<dbReference type="GO" id="GO:0060320">
    <property type="term" value="P:rejection of self pollen"/>
    <property type="evidence" value="ECO:0007669"/>
    <property type="project" value="UniProtKB-KW"/>
</dbReference>
<dbReference type="GeneID" id="102669606"/>
<evidence type="ECO:0000313" key="7">
    <source>
        <dbReference type="EMBL" id="KRH65295.1"/>
    </source>
</evidence>
<proteinExistence type="inferred from homology"/>
<dbReference type="PANTHER" id="PTHR31232:SF156">
    <property type="entry name" value="PLANT SELF-INCOMPATIBILITY PROTEIN S1 FAMILY-RELATED"/>
    <property type="match status" value="1"/>
</dbReference>
<evidence type="ECO:0000313" key="8">
    <source>
        <dbReference type="EnsemblPlants" id="KRH65295"/>
    </source>
</evidence>
<evidence type="ECO:0000256" key="6">
    <source>
        <dbReference type="RuleBase" id="RU367044"/>
    </source>
</evidence>
<dbReference type="EnsemblPlants" id="KRH65295">
    <property type="protein sequence ID" value="KRH65295"/>
    <property type="gene ID" value="GLYMA_03G025900"/>
</dbReference>
<reference evidence="7" key="3">
    <citation type="submission" date="2018-07" db="EMBL/GenBank/DDBJ databases">
        <title>WGS assembly of Glycine max.</title>
        <authorList>
            <person name="Schmutz J."/>
            <person name="Cannon S."/>
            <person name="Schlueter J."/>
            <person name="Ma J."/>
            <person name="Mitros T."/>
            <person name="Nelson W."/>
            <person name="Hyten D."/>
            <person name="Song Q."/>
            <person name="Thelen J."/>
            <person name="Cheng J."/>
            <person name="Xu D."/>
            <person name="Hellsten U."/>
            <person name="May G."/>
            <person name="Yu Y."/>
            <person name="Sakurai T."/>
            <person name="Umezawa T."/>
            <person name="Bhattacharyya M."/>
            <person name="Sandhu D."/>
            <person name="Valliyodan B."/>
            <person name="Lindquist E."/>
            <person name="Peto M."/>
            <person name="Grant D."/>
            <person name="Shu S."/>
            <person name="Goodstein D."/>
            <person name="Barry K."/>
            <person name="Futrell-Griggs M."/>
            <person name="Abernathy B."/>
            <person name="Du J."/>
            <person name="Tian Z."/>
            <person name="Zhu L."/>
            <person name="Gill N."/>
            <person name="Joshi T."/>
            <person name="Libault M."/>
            <person name="Sethuraman A."/>
            <person name="Zhang X."/>
            <person name="Shinozaki K."/>
            <person name="Nguyen H."/>
            <person name="Wing R."/>
            <person name="Cregan P."/>
            <person name="Specht J."/>
            <person name="Grimwood J."/>
            <person name="Rokhsar D."/>
            <person name="Stacey G."/>
            <person name="Shoemaker R."/>
            <person name="Jackson S."/>
        </authorList>
    </citation>
    <scope>NUCLEOTIDE SEQUENCE</scope>
    <source>
        <tissue evidence="7">Callus</tissue>
    </source>
</reference>
<organism evidence="7">
    <name type="scientific">Glycine max</name>
    <name type="common">Soybean</name>
    <name type="synonym">Glycine hispida</name>
    <dbReference type="NCBI Taxonomy" id="3847"/>
    <lineage>
        <taxon>Eukaryota</taxon>
        <taxon>Viridiplantae</taxon>
        <taxon>Streptophyta</taxon>
        <taxon>Embryophyta</taxon>
        <taxon>Tracheophyta</taxon>
        <taxon>Spermatophyta</taxon>
        <taxon>Magnoliopsida</taxon>
        <taxon>eudicotyledons</taxon>
        <taxon>Gunneridae</taxon>
        <taxon>Pentapetalae</taxon>
        <taxon>rosids</taxon>
        <taxon>fabids</taxon>
        <taxon>Fabales</taxon>
        <taxon>Fabaceae</taxon>
        <taxon>Papilionoideae</taxon>
        <taxon>50 kb inversion clade</taxon>
        <taxon>NPAAA clade</taxon>
        <taxon>indigoferoid/millettioid clade</taxon>
        <taxon>Phaseoleae</taxon>
        <taxon>Glycine</taxon>
        <taxon>Glycine subgen. Soja</taxon>
    </lineage>
</organism>
<reference evidence="8" key="2">
    <citation type="submission" date="2018-02" db="UniProtKB">
        <authorList>
            <consortium name="EnsemblPlants"/>
        </authorList>
    </citation>
    <scope>IDENTIFICATION</scope>
    <source>
        <strain evidence="8">Williams 82</strain>
    </source>
</reference>
<gene>
    <name evidence="8" type="primary">LOC102669606</name>
    <name evidence="7" type="ORF">GLYMA_03G025900</name>
</gene>